<accession>A0AAD5VVY6</accession>
<feature type="region of interest" description="Disordered" evidence="2">
    <location>
        <begin position="193"/>
        <end position="252"/>
    </location>
</feature>
<evidence type="ECO:0000313" key="5">
    <source>
        <dbReference type="Proteomes" id="UP001213000"/>
    </source>
</evidence>
<feature type="domain" description="NACHT" evidence="3">
    <location>
        <begin position="414"/>
        <end position="582"/>
    </location>
</feature>
<dbReference type="Gene3D" id="3.40.50.300">
    <property type="entry name" value="P-loop containing nucleotide triphosphate hydrolases"/>
    <property type="match status" value="2"/>
</dbReference>
<dbReference type="SUPFAM" id="SSF52540">
    <property type="entry name" value="P-loop containing nucleoside triphosphate hydrolases"/>
    <property type="match status" value="2"/>
</dbReference>
<protein>
    <recommendedName>
        <fullName evidence="3">NACHT domain-containing protein</fullName>
    </recommendedName>
</protein>
<proteinExistence type="predicted"/>
<keyword evidence="5" id="KW-1185">Reference proteome</keyword>
<dbReference type="InterPro" id="IPR007111">
    <property type="entry name" value="NACHT_NTPase"/>
</dbReference>
<feature type="compositionally biased region" description="Low complexity" evidence="2">
    <location>
        <begin position="1163"/>
        <end position="1190"/>
    </location>
</feature>
<dbReference type="Proteomes" id="UP001213000">
    <property type="component" value="Unassembled WGS sequence"/>
</dbReference>
<feature type="domain" description="NACHT" evidence="3">
    <location>
        <begin position="1386"/>
        <end position="1556"/>
    </location>
</feature>
<dbReference type="PROSITE" id="PS50837">
    <property type="entry name" value="NACHT"/>
    <property type="match status" value="2"/>
</dbReference>
<reference evidence="4" key="1">
    <citation type="submission" date="2022-07" db="EMBL/GenBank/DDBJ databases">
        <title>Genome Sequence of Leucocoprinus birnbaumii.</title>
        <authorList>
            <person name="Buettner E."/>
        </authorList>
    </citation>
    <scope>NUCLEOTIDE SEQUENCE</scope>
    <source>
        <strain evidence="4">VT141</strain>
    </source>
</reference>
<dbReference type="Pfam" id="PF24883">
    <property type="entry name" value="NPHP3_N"/>
    <property type="match status" value="2"/>
</dbReference>
<keyword evidence="1" id="KW-0677">Repeat</keyword>
<dbReference type="PANTHER" id="PTHR10039">
    <property type="entry name" value="AMELOGENIN"/>
    <property type="match status" value="1"/>
</dbReference>
<feature type="region of interest" description="Disordered" evidence="2">
    <location>
        <begin position="1"/>
        <end position="39"/>
    </location>
</feature>
<sequence>MSFPYSVEGVQDGYSVDTKQSGSDPSHIVPQHSRTRSEYQYHQATSITSSSASQHNTLWLQPPSLPLNPPPHSLPTHASNTLLLPPIVSLAGPPPHTPMPYPPYPPSTTQSVSSSPDVLADYQVYPVDAVLPSIKNLLSPAPSVSQSHSEQSSMPRAPPLVYRNVRALHPEDHIDHYENGSSCRENANGMAQLPALKDPSAPSSRPSSHNDIPSRRQSRRPSPLSPSQKSYNASEYYSERYHDKGKRRVDHSGDNYPSAYLAATPKLTALQPHSGSVENEHARLLLHLSTSQPGLGQVFYPQPPLPPATSTRTGRSHEFASITPEMISSNQGNLFSGAHSFAMHQPTFVVQPSGTGSQQLEHPAAMTWLKASIIEHAQHDSAGRDPPPRCHPDTRISILERTHNWIDNPQRQKRLLWIRGPAGVGKSAIVQTIADSLSVSGRLISTLFFSRPNGRSNPQRVFPTIAYQLASQDSTYRSYIEAIRPPDSQPLEAKAMKEQFRLLIVEPLAKNILSCVNGDILIAIDGLDECDGDPDYDSSDQAQRRGRSLQQVHREIIGLISDFIRAHPSIPAVWIIASRPESHITSMFTSRDVKDGYTEESISVDDEEARRDVEKFLIAEFGRIAEAYPDHITTTPWPAYAQFLQIAQAASGLFIFGEVVIRFIDDPETQDPVSQLAHVLTAIDKLRRSKEPKNPLSTLDVIYTAILARIPPARIKDLEKILPLLVYIHGRNIKVGDYKFRNMYEHFDISREDAITSVNYLHSVIYFPRVKDIGETQPRFYHASFRDYLEDPSRSGEYTIERWNPYLVWSPADADTPVWSDLRESSDAWRMLLQTLSPTGCILPHAPPYQYNVSDEQVQVILDGIDFRRLLLEAQWLFQALLKEATKKVFPSPVPSHTAANVNRILALPSDEIGVGRWGMDNDCAIFDYEQSGCLHSASAEYAVQDFSLPGNEWQYSLSMQEHHTQSQILESDFATSFFQPWNASSLSAAELPTSTHFRQNLVDISSATTGAPAPAYQLDHIISPSFGNLSYSTTTIPPTSYDLLTAPANSMLDVIPVHRTGHQDPRPMSNNMLTSHTLMDMPSSLMSNDLLALPCNNILPSTKDPWQPVPDIQITPEQLLGTIETHLPSLHQAHASPELDNLNQMLSYVDPRSWTVRAQDTSVPSTTSNRSSSFRSEAVSSIASGSESSLAQPQSDAKGVHEYSGGPKRNQRTKKGKGGNSGLNPRLNASSRTKAGGSRSASHVPQRKAQAAAARESAKVVRQYPLSQTGSSSKTSLGAPKATPQIMDIGRGTPPENVVNSGVFAGAHDVAVNNPMFINVNPRSEGEFEQADHPKAMAWLRASMIEHAQHDSAGRDPPPRCHPDTRISILGRTHNWVNNPQRQKRLLWIRGPAGVGKSAIVQTVVDSLSIPESKRLIASLFFSRPNGRSNPQRVFPTIAYQLASQDSAYRAYIETIRPPDSPPLEAKAMKEQFRLLVVEPLVKSRISTTNGDILIAIDGLDECDAHPDYDSSDPAQRRGRSLEQVHSAIIELISDFILAYPSIPVVWIIASRPESHITSTFTSRNVKNSYTEESISVDDEEACRDVEKFLTAEFEKLAEAYPDHITITPWPTNPQFLRIAQAASGLFIFGEVVIRFIGDPEVRNPISQLEHVLTAIDKLRRCKKPKNPLSALDVIYTAILARIPLARMEDLKKILPLVFYVNRKSISVHNYKFRNMYEHLDISRGDAITSFNYLHSVIYFARLKDVGETQPRFYHASFRDYLEDPSRSGEYTIAKWNPNLTWPPATGKPFPVLADFSEENVPDAEIPDWSDSGRSWEAWKMLLQTLSPTGCILPHAPPYQYIVSDEQVQVILDGIDFRRSLLKRQWLLQGVHEEAAKKVFPSPVP</sequence>
<feature type="compositionally biased region" description="Polar residues" evidence="2">
    <location>
        <begin position="1266"/>
        <end position="1277"/>
    </location>
</feature>
<name>A0AAD5VVY6_9AGAR</name>
<dbReference type="InterPro" id="IPR027417">
    <property type="entry name" value="P-loop_NTPase"/>
</dbReference>
<comment type="caution">
    <text evidence="4">The sequence shown here is derived from an EMBL/GenBank/DDBJ whole genome shotgun (WGS) entry which is preliminary data.</text>
</comment>
<evidence type="ECO:0000256" key="2">
    <source>
        <dbReference type="SAM" id="MobiDB-lite"/>
    </source>
</evidence>
<gene>
    <name evidence="4" type="ORF">NP233_g4147</name>
</gene>
<feature type="region of interest" description="Disordered" evidence="2">
    <location>
        <begin position="1159"/>
        <end position="1282"/>
    </location>
</feature>
<dbReference type="EMBL" id="JANIEX010000216">
    <property type="protein sequence ID" value="KAJ3570831.1"/>
    <property type="molecule type" value="Genomic_DNA"/>
</dbReference>
<dbReference type="InterPro" id="IPR056884">
    <property type="entry name" value="NPHP3-like_N"/>
</dbReference>
<evidence type="ECO:0000256" key="1">
    <source>
        <dbReference type="ARBA" id="ARBA00022737"/>
    </source>
</evidence>
<evidence type="ECO:0000259" key="3">
    <source>
        <dbReference type="PROSITE" id="PS50837"/>
    </source>
</evidence>
<feature type="compositionally biased region" description="Polar residues" evidence="2">
    <location>
        <begin position="201"/>
        <end position="211"/>
    </location>
</feature>
<dbReference type="PANTHER" id="PTHR10039:SF14">
    <property type="entry name" value="NACHT DOMAIN-CONTAINING PROTEIN"/>
    <property type="match status" value="1"/>
</dbReference>
<feature type="compositionally biased region" description="Low complexity" evidence="2">
    <location>
        <begin position="220"/>
        <end position="230"/>
    </location>
</feature>
<feature type="compositionally biased region" description="Polar residues" evidence="2">
    <location>
        <begin position="1228"/>
        <end position="1244"/>
    </location>
</feature>
<organism evidence="4 5">
    <name type="scientific">Leucocoprinus birnbaumii</name>
    <dbReference type="NCBI Taxonomy" id="56174"/>
    <lineage>
        <taxon>Eukaryota</taxon>
        <taxon>Fungi</taxon>
        <taxon>Dikarya</taxon>
        <taxon>Basidiomycota</taxon>
        <taxon>Agaricomycotina</taxon>
        <taxon>Agaricomycetes</taxon>
        <taxon>Agaricomycetidae</taxon>
        <taxon>Agaricales</taxon>
        <taxon>Agaricineae</taxon>
        <taxon>Agaricaceae</taxon>
        <taxon>Leucocoprinus</taxon>
    </lineage>
</organism>
<evidence type="ECO:0000313" key="4">
    <source>
        <dbReference type="EMBL" id="KAJ3570831.1"/>
    </source>
</evidence>